<gene>
    <name evidence="1" type="ORF">BN112_1921</name>
</gene>
<evidence type="ECO:0000313" key="1">
    <source>
        <dbReference type="EMBL" id="CCJ53838.1"/>
    </source>
</evidence>
<name>A0A0C6P335_BORBO</name>
<dbReference type="HOGENOM" id="CLU_2462952_0_0_4"/>
<dbReference type="EMBL" id="HE965806">
    <property type="protein sequence ID" value="CCJ53838.1"/>
    <property type="molecule type" value="Genomic_DNA"/>
</dbReference>
<dbReference type="Proteomes" id="UP000007564">
    <property type="component" value="Chromosome"/>
</dbReference>
<evidence type="ECO:0000313" key="2">
    <source>
        <dbReference type="Proteomes" id="UP000007564"/>
    </source>
</evidence>
<dbReference type="RefSeq" id="WP_015064237.1">
    <property type="nucleotide sequence ID" value="NC_019382.1"/>
</dbReference>
<reference evidence="1 2" key="1">
    <citation type="journal article" date="2012" name="BMC Genomics">
        <title>Comparative genomics of the classical Bordetella subspecies: the evolution and exchange of virulence-associated diversity amongst closely related pathogens.</title>
        <authorList>
            <person name="Park J."/>
            <person name="Zhang Y."/>
            <person name="Buboltz A.M."/>
            <person name="Zhang X."/>
            <person name="Schuster S.C."/>
            <person name="Ahuja U."/>
            <person name="Liu M."/>
            <person name="Miller J.F."/>
            <person name="Sebaihia M."/>
            <person name="Bentley S.D."/>
            <person name="Parkhill J."/>
            <person name="Harvill E.T."/>
        </authorList>
    </citation>
    <scope>NUCLEOTIDE SEQUENCE [LARGE SCALE GENOMIC DNA]</scope>
    <source>
        <strain evidence="1 2">253</strain>
    </source>
</reference>
<accession>A0A0C6P335</accession>
<sequence>MTKFTKQTDARVQQDSIVFRMETAGVWRDFEISGDVLRRRFDARDGSPSELLRAFERAAGPLRELAHRAQWVPSDGRIEIGAGDFEER</sequence>
<dbReference type="OrthoDB" id="8687764at2"/>
<dbReference type="AlphaFoldDB" id="A0A0C6P335"/>
<proteinExistence type="predicted"/>
<dbReference type="KEGG" id="bbh:BN112_1921"/>
<organism evidence="1 2">
    <name type="scientific">Bordetella bronchiseptica 253</name>
    <dbReference type="NCBI Taxonomy" id="568707"/>
    <lineage>
        <taxon>Bacteria</taxon>
        <taxon>Pseudomonadati</taxon>
        <taxon>Pseudomonadota</taxon>
        <taxon>Betaproteobacteria</taxon>
        <taxon>Burkholderiales</taxon>
        <taxon>Alcaligenaceae</taxon>
        <taxon>Bordetella</taxon>
    </lineage>
</organism>
<evidence type="ECO:0008006" key="3">
    <source>
        <dbReference type="Google" id="ProtNLM"/>
    </source>
</evidence>
<protein>
    <recommendedName>
        <fullName evidence="3">DUF1488 family protein</fullName>
    </recommendedName>
</protein>